<keyword evidence="2" id="KW-1185">Reference proteome</keyword>
<dbReference type="EMBL" id="AP025516">
    <property type="protein sequence ID" value="BDD88841.1"/>
    <property type="molecule type" value="Genomic_DNA"/>
</dbReference>
<name>A0ABM7WD40_9BACT</name>
<reference evidence="1 2" key="1">
    <citation type="submission" date="2022-01" db="EMBL/GenBank/DDBJ databases">
        <title>Desulfofustis limnae sp. nov., a novel mesophilic sulfate-reducing bacterium isolated from marsh soil.</title>
        <authorList>
            <person name="Watanabe M."/>
            <person name="Takahashi A."/>
            <person name="Kojima H."/>
            <person name="Fukui M."/>
        </authorList>
    </citation>
    <scope>NUCLEOTIDE SEQUENCE [LARGE SCALE GENOMIC DNA]</scope>
    <source>
        <strain evidence="1 2">PPLL</strain>
    </source>
</reference>
<dbReference type="RefSeq" id="WP_284152173.1">
    <property type="nucleotide sequence ID" value="NZ_AP025516.1"/>
</dbReference>
<dbReference type="Proteomes" id="UP000830055">
    <property type="component" value="Chromosome"/>
</dbReference>
<sequence length="68" mass="8360">MTPERKDEILEQWDYTARWLQDTIVEGYLRRYEEGTSQGWLEYLEWEFGLDGEQEETAIRLNGLRMWE</sequence>
<proteinExistence type="predicted"/>
<gene>
    <name evidence="1" type="ORF">DPPLL_32060</name>
</gene>
<evidence type="ECO:0000313" key="1">
    <source>
        <dbReference type="EMBL" id="BDD88841.1"/>
    </source>
</evidence>
<accession>A0ABM7WD40</accession>
<evidence type="ECO:0000313" key="2">
    <source>
        <dbReference type="Proteomes" id="UP000830055"/>
    </source>
</evidence>
<organism evidence="1 2">
    <name type="scientific">Desulfofustis limnaeus</name>
    <dbReference type="NCBI Taxonomy" id="2740163"/>
    <lineage>
        <taxon>Bacteria</taxon>
        <taxon>Pseudomonadati</taxon>
        <taxon>Thermodesulfobacteriota</taxon>
        <taxon>Desulfobulbia</taxon>
        <taxon>Desulfobulbales</taxon>
        <taxon>Desulfocapsaceae</taxon>
        <taxon>Desulfofustis</taxon>
    </lineage>
</organism>
<protein>
    <submittedName>
        <fullName evidence="1">Uncharacterized protein</fullName>
    </submittedName>
</protein>